<dbReference type="EMBL" id="LT669839">
    <property type="protein sequence ID" value="SHD77389.1"/>
    <property type="molecule type" value="Genomic_DNA"/>
</dbReference>
<proteinExistence type="predicted"/>
<organism evidence="1 2">
    <name type="scientific">[Clostridium] ultunense Esp</name>
    <dbReference type="NCBI Taxonomy" id="1288971"/>
    <lineage>
        <taxon>Bacteria</taxon>
        <taxon>Bacillati</taxon>
        <taxon>Bacillota</taxon>
        <taxon>Tissierellia</taxon>
        <taxon>Tissierellales</taxon>
        <taxon>Tepidimicrobiaceae</taxon>
        <taxon>Schnuerera</taxon>
    </lineage>
</organism>
<reference evidence="1 2" key="1">
    <citation type="submission" date="2016-11" db="EMBL/GenBank/DDBJ databases">
        <authorList>
            <person name="Manzoor S."/>
        </authorList>
    </citation>
    <scope>NUCLEOTIDE SEQUENCE [LARGE SCALE GENOMIC DNA]</scope>
    <source>
        <strain evidence="1">Clostridium ultunense strain Esp</strain>
    </source>
</reference>
<dbReference type="RefSeq" id="WP_201767874.1">
    <property type="nucleotide sequence ID" value="NZ_LT669839.1"/>
</dbReference>
<protein>
    <recommendedName>
        <fullName evidence="3">ParB/Sulfiredoxin domain-containing protein</fullName>
    </recommendedName>
</protein>
<evidence type="ECO:0000313" key="2">
    <source>
        <dbReference type="Proteomes" id="UP000245423"/>
    </source>
</evidence>
<sequence length="171" mass="20030">MREIEFDIIFAINRNEDVYMTILDGYQLVEFWDDGIITYNPEIQRGTKVRIRNNEEIEEPVYSNSNVKKIYKSMVEGNFFEDMITLNVLNTEESRISDAFYDESSDTNVIAINGEINIADGQHRIRALKMLKETNEKGITNIPLDSFAFPVKITHYDIEKAQQQFHQFSQF</sequence>
<evidence type="ECO:0000313" key="1">
    <source>
        <dbReference type="EMBL" id="SHD77389.1"/>
    </source>
</evidence>
<keyword evidence="2" id="KW-1185">Reference proteome</keyword>
<dbReference type="Pfam" id="PF14072">
    <property type="entry name" value="DndB"/>
    <property type="match status" value="1"/>
</dbReference>
<name>A0A1M4PPI6_9FIRM</name>
<dbReference type="Proteomes" id="UP000245423">
    <property type="component" value="Chromosome 1"/>
</dbReference>
<gene>
    <name evidence="1" type="ORF">CUESP1_2032</name>
</gene>
<evidence type="ECO:0008006" key="3">
    <source>
        <dbReference type="Google" id="ProtNLM"/>
    </source>
</evidence>
<dbReference type="InterPro" id="IPR017642">
    <property type="entry name" value="DNA_S_mod_DndB"/>
</dbReference>
<accession>A0A1M4PPI6</accession>
<dbReference type="AlphaFoldDB" id="A0A1M4PPI6"/>